<dbReference type="AlphaFoldDB" id="A0A1B9F3E1"/>
<protein>
    <submittedName>
        <fullName evidence="1">Uncharacterized protein</fullName>
    </submittedName>
</protein>
<dbReference type="InterPro" id="IPR036398">
    <property type="entry name" value="CA_dom_sf"/>
</dbReference>
<keyword evidence="2" id="KW-1185">Reference proteome</keyword>
<proteinExistence type="predicted"/>
<sequence>MKEPVGVSNEQVQKFSYVMHHPNNRPVQPVNARPIPK</sequence>
<dbReference type="SUPFAM" id="SSF51069">
    <property type="entry name" value="Carbonic anhydrase"/>
    <property type="match status" value="1"/>
</dbReference>
<reference evidence="1 2" key="1">
    <citation type="submission" date="2016-06" db="EMBL/GenBank/DDBJ databases">
        <title>Respiratory ammonification of nitrate coupled to the oxidation of elemental sulfur in deep-sea autotrophic thermophilic bacteria.</title>
        <authorList>
            <person name="Slobodkina G.B."/>
            <person name="Mardanov A.V."/>
            <person name="Ravin N.V."/>
            <person name="Frolova A.A."/>
            <person name="Viryasiv M.B."/>
            <person name="Chernyh N.A."/>
            <person name="Bonch-Osmolovskaya E.A."/>
            <person name="Slobodkin A.I."/>
        </authorList>
    </citation>
    <scope>NUCLEOTIDE SEQUENCE [LARGE SCALE GENOMIC DNA]</scope>
    <source>
        <strain evidence="1 2">S69</strain>
    </source>
</reference>
<dbReference type="EMBL" id="MAGO01000012">
    <property type="protein sequence ID" value="OCC14446.1"/>
    <property type="molecule type" value="Genomic_DNA"/>
</dbReference>
<dbReference type="Proteomes" id="UP000093080">
    <property type="component" value="Unassembled WGS sequence"/>
</dbReference>
<name>A0A1B9F3E1_9BACT</name>
<gene>
    <name evidence="1" type="ORF">DBT_2175</name>
</gene>
<accession>A0A1B9F3E1</accession>
<organism evidence="1 2">
    <name type="scientific">Dissulfuribacter thermophilus</name>
    <dbReference type="NCBI Taxonomy" id="1156395"/>
    <lineage>
        <taxon>Bacteria</taxon>
        <taxon>Pseudomonadati</taxon>
        <taxon>Thermodesulfobacteriota</taxon>
        <taxon>Dissulfuribacteria</taxon>
        <taxon>Dissulfuribacterales</taxon>
        <taxon>Dissulfuribacteraceae</taxon>
        <taxon>Dissulfuribacter</taxon>
    </lineage>
</organism>
<dbReference type="STRING" id="1156395.DBT_2175"/>
<dbReference type="Gene3D" id="3.10.200.10">
    <property type="entry name" value="Alpha carbonic anhydrase"/>
    <property type="match status" value="1"/>
</dbReference>
<dbReference type="PATRIC" id="fig|1156395.6.peg.2201"/>
<comment type="caution">
    <text evidence="1">The sequence shown here is derived from an EMBL/GenBank/DDBJ whole genome shotgun (WGS) entry which is preliminary data.</text>
</comment>
<evidence type="ECO:0000313" key="2">
    <source>
        <dbReference type="Proteomes" id="UP000093080"/>
    </source>
</evidence>
<evidence type="ECO:0000313" key="1">
    <source>
        <dbReference type="EMBL" id="OCC14446.1"/>
    </source>
</evidence>